<dbReference type="Gene3D" id="3.90.1300.10">
    <property type="entry name" value="Amidase signature (AS) domain"/>
    <property type="match status" value="1"/>
</dbReference>
<dbReference type="OrthoDB" id="5175573at2"/>
<dbReference type="GO" id="GO:0003824">
    <property type="term" value="F:catalytic activity"/>
    <property type="evidence" value="ECO:0007669"/>
    <property type="project" value="InterPro"/>
</dbReference>
<sequence length="468" mass="49423">MDLDDLLWAGGDAQAAALRDGRTTAPELLEAVLDRIARVDPQLNAFRAVFADEARAAAVAAQERLDAGERTPLLGVPIAVKDDVDVAGDVTGFGGRPQFPPAERDSEVVARLRAAGAVIVGRTNVPERCMWPFTETLVRGATRNPWDLDRTPGGSSGGTGAAVAGGLVGVATGSDGGGSIRIPAGFCGLFGVKPTRDLVSLAPSAEVWHGLSVLGPIGRTVADAAAMLDVIAGDGDPEGGEAPAGSYRAAAAADPGRLRIALAWRGPAGPSPIEAQRRAAIRETAERLRALGHDVVERELPVGLRAAAQFVVRFLRGAGDDVASLPHQEWLERRGRGMRRLGRLVPDRALRWARDGERRLTAELEPFFGEFDVVLQPSMVGPPWRIGAFQRRGGLLTTLGVGLRIPTLPLWNVVGYPVASVPVGRDRAGLPMAAQLVGAPRSERRLLSLAGQLERDRPWAGDRPSGLD</sequence>
<evidence type="ECO:0000259" key="2">
    <source>
        <dbReference type="Pfam" id="PF01425"/>
    </source>
</evidence>
<dbReference type="PATRIC" id="fig|1097667.3.peg.1626"/>
<dbReference type="InterPro" id="IPR000120">
    <property type="entry name" value="Amidase"/>
</dbReference>
<feature type="domain" description="Amidase" evidence="2">
    <location>
        <begin position="27"/>
        <end position="447"/>
    </location>
</feature>
<evidence type="ECO:0000256" key="1">
    <source>
        <dbReference type="ARBA" id="ARBA00009199"/>
    </source>
</evidence>
<comment type="similarity">
    <text evidence="1">Belongs to the amidase family.</text>
</comment>
<evidence type="ECO:0000313" key="3">
    <source>
        <dbReference type="EMBL" id="EHN11481.1"/>
    </source>
</evidence>
<organism evidence="3 4">
    <name type="scientific">Patulibacter medicamentivorans</name>
    <dbReference type="NCBI Taxonomy" id="1097667"/>
    <lineage>
        <taxon>Bacteria</taxon>
        <taxon>Bacillati</taxon>
        <taxon>Actinomycetota</taxon>
        <taxon>Thermoleophilia</taxon>
        <taxon>Solirubrobacterales</taxon>
        <taxon>Patulibacteraceae</taxon>
        <taxon>Patulibacter</taxon>
    </lineage>
</organism>
<keyword evidence="4" id="KW-1185">Reference proteome</keyword>
<accession>H0E4B2</accession>
<proteinExistence type="inferred from homology"/>
<dbReference type="Proteomes" id="UP000005143">
    <property type="component" value="Unassembled WGS sequence"/>
</dbReference>
<protein>
    <submittedName>
        <fullName evidence="3">Putative amidase</fullName>
    </submittedName>
</protein>
<dbReference type="InterPro" id="IPR023631">
    <property type="entry name" value="Amidase_dom"/>
</dbReference>
<comment type="caution">
    <text evidence="3">The sequence shown here is derived from an EMBL/GenBank/DDBJ whole genome shotgun (WGS) entry which is preliminary data.</text>
</comment>
<reference evidence="3 4" key="1">
    <citation type="journal article" date="2013" name="Biodegradation">
        <title>Quantitative proteomic analysis of ibuprofen-degrading Patulibacter sp. strain I11.</title>
        <authorList>
            <person name="Almeida B."/>
            <person name="Kjeldal H."/>
            <person name="Lolas I."/>
            <person name="Knudsen A.D."/>
            <person name="Carvalho G."/>
            <person name="Nielsen K.L."/>
            <person name="Barreto Crespo M.T."/>
            <person name="Stensballe A."/>
            <person name="Nielsen J.L."/>
        </authorList>
    </citation>
    <scope>NUCLEOTIDE SEQUENCE [LARGE SCALE GENOMIC DNA]</scope>
    <source>
        <strain evidence="3 4">I11</strain>
    </source>
</reference>
<dbReference type="AlphaFoldDB" id="H0E4B2"/>
<dbReference type="NCBIfam" id="NF009119">
    <property type="entry name" value="PRK12470.1"/>
    <property type="match status" value="1"/>
</dbReference>
<dbReference type="PANTHER" id="PTHR11895">
    <property type="entry name" value="TRANSAMIDASE"/>
    <property type="match status" value="1"/>
</dbReference>
<dbReference type="SUPFAM" id="SSF75304">
    <property type="entry name" value="Amidase signature (AS) enzymes"/>
    <property type="match status" value="1"/>
</dbReference>
<evidence type="ECO:0000313" key="4">
    <source>
        <dbReference type="Proteomes" id="UP000005143"/>
    </source>
</evidence>
<dbReference type="PROSITE" id="PS00571">
    <property type="entry name" value="AMIDASES"/>
    <property type="match status" value="1"/>
</dbReference>
<dbReference type="PANTHER" id="PTHR11895:SF7">
    <property type="entry name" value="GLUTAMYL-TRNA(GLN) AMIDOTRANSFERASE SUBUNIT A, MITOCHONDRIAL"/>
    <property type="match status" value="1"/>
</dbReference>
<gene>
    <name evidence="3" type="ORF">PAI11_16390</name>
</gene>
<dbReference type="RefSeq" id="WP_007573137.1">
    <property type="nucleotide sequence ID" value="NZ_AGUD01000100.1"/>
</dbReference>
<dbReference type="Pfam" id="PF01425">
    <property type="entry name" value="Amidase"/>
    <property type="match status" value="1"/>
</dbReference>
<dbReference type="EMBL" id="AGUD01000100">
    <property type="protein sequence ID" value="EHN11481.1"/>
    <property type="molecule type" value="Genomic_DNA"/>
</dbReference>
<dbReference type="InterPro" id="IPR020556">
    <property type="entry name" value="Amidase_CS"/>
</dbReference>
<dbReference type="InterPro" id="IPR036928">
    <property type="entry name" value="AS_sf"/>
</dbReference>
<name>H0E4B2_9ACTN</name>